<dbReference type="PROSITE" id="PS50113">
    <property type="entry name" value="PAC"/>
    <property type="match status" value="2"/>
</dbReference>
<dbReference type="InterPro" id="IPR013656">
    <property type="entry name" value="PAS_4"/>
</dbReference>
<dbReference type="AlphaFoldDB" id="A0A3N6MDC4"/>
<comment type="caution">
    <text evidence="9">The sequence shown here is derived from an EMBL/GenBank/DDBJ whole genome shotgun (WGS) entry which is preliminary data.</text>
</comment>
<keyword evidence="5" id="KW-0418">Kinase</keyword>
<name>A0A3N6MDC4_NATCH</name>
<dbReference type="PROSITE" id="PS50109">
    <property type="entry name" value="HIS_KIN"/>
    <property type="match status" value="1"/>
</dbReference>
<evidence type="ECO:0000313" key="10">
    <source>
        <dbReference type="Proteomes" id="UP000282323"/>
    </source>
</evidence>
<evidence type="ECO:0000259" key="7">
    <source>
        <dbReference type="PROSITE" id="PS50112"/>
    </source>
</evidence>
<dbReference type="Pfam" id="PF02518">
    <property type="entry name" value="HATPase_c"/>
    <property type="match status" value="1"/>
</dbReference>
<keyword evidence="10" id="KW-1185">Reference proteome</keyword>
<dbReference type="InterPro" id="IPR036097">
    <property type="entry name" value="HisK_dim/P_sf"/>
</dbReference>
<feature type="domain" description="PAC" evidence="8">
    <location>
        <begin position="485"/>
        <end position="538"/>
    </location>
</feature>
<dbReference type="FunFam" id="3.30.565.10:FF:000006">
    <property type="entry name" value="Sensor histidine kinase WalK"/>
    <property type="match status" value="1"/>
</dbReference>
<dbReference type="RefSeq" id="WP_124197070.1">
    <property type="nucleotide sequence ID" value="NZ_REGA01000020.1"/>
</dbReference>
<dbReference type="OrthoDB" id="106630at2157"/>
<keyword evidence="4" id="KW-0808">Transferase</keyword>
<feature type="domain" description="PAC" evidence="8">
    <location>
        <begin position="357"/>
        <end position="408"/>
    </location>
</feature>
<dbReference type="SUPFAM" id="SSF55874">
    <property type="entry name" value="ATPase domain of HSP90 chaperone/DNA topoisomerase II/histidine kinase"/>
    <property type="match status" value="1"/>
</dbReference>
<dbReference type="GO" id="GO:0006355">
    <property type="term" value="P:regulation of DNA-templated transcription"/>
    <property type="evidence" value="ECO:0007669"/>
    <property type="project" value="InterPro"/>
</dbReference>
<dbReference type="InterPro" id="IPR003661">
    <property type="entry name" value="HisK_dim/P_dom"/>
</dbReference>
<dbReference type="Gene3D" id="3.30.565.10">
    <property type="entry name" value="Histidine kinase-like ATPase, C-terminal domain"/>
    <property type="match status" value="1"/>
</dbReference>
<dbReference type="CDD" id="cd00130">
    <property type="entry name" value="PAS"/>
    <property type="match status" value="3"/>
</dbReference>
<dbReference type="PANTHER" id="PTHR43304:SF1">
    <property type="entry name" value="PAC DOMAIN-CONTAINING PROTEIN"/>
    <property type="match status" value="1"/>
</dbReference>
<dbReference type="PRINTS" id="PR00344">
    <property type="entry name" value="BCTRLSENSOR"/>
</dbReference>
<dbReference type="InterPro" id="IPR000700">
    <property type="entry name" value="PAS-assoc_C"/>
</dbReference>
<evidence type="ECO:0000256" key="1">
    <source>
        <dbReference type="ARBA" id="ARBA00000085"/>
    </source>
</evidence>
<accession>A0A3N6MDC4</accession>
<dbReference type="InterPro" id="IPR003594">
    <property type="entry name" value="HATPase_dom"/>
</dbReference>
<reference evidence="9 10" key="1">
    <citation type="submission" date="2018-10" db="EMBL/GenBank/DDBJ databases">
        <title>Natrarchaeobius chitinivorans gen. nov., sp. nov., and Natrarchaeobius haloalkaliphilus sp. nov., alkaliphilic, chitin-utilizing haloarchaea from hypersaline alkaline lakes.</title>
        <authorList>
            <person name="Sorokin D.Y."/>
            <person name="Elcheninov A.G."/>
            <person name="Kostrikina N.A."/>
            <person name="Bale N.J."/>
            <person name="Sinninghe Damste J.S."/>
            <person name="Khijniak T.V."/>
            <person name="Kublanov I.V."/>
            <person name="Toshchakov S.V."/>
        </authorList>
    </citation>
    <scope>NUCLEOTIDE SEQUENCE [LARGE SCALE GENOMIC DNA]</scope>
    <source>
        <strain evidence="9 10">AArcht4T</strain>
    </source>
</reference>
<gene>
    <name evidence="9" type="ORF">EA473_18535</name>
</gene>
<dbReference type="Gene3D" id="3.30.450.20">
    <property type="entry name" value="PAS domain"/>
    <property type="match status" value="4"/>
</dbReference>
<dbReference type="EMBL" id="REGA01000020">
    <property type="protein sequence ID" value="RQG91796.1"/>
    <property type="molecule type" value="Genomic_DNA"/>
</dbReference>
<feature type="domain" description="PAS" evidence="7">
    <location>
        <begin position="409"/>
        <end position="445"/>
    </location>
</feature>
<dbReference type="SUPFAM" id="SSF55785">
    <property type="entry name" value="PYP-like sensor domain (PAS domain)"/>
    <property type="match status" value="4"/>
</dbReference>
<evidence type="ECO:0000313" key="9">
    <source>
        <dbReference type="EMBL" id="RQG91796.1"/>
    </source>
</evidence>
<dbReference type="InterPro" id="IPR013767">
    <property type="entry name" value="PAS_fold"/>
</dbReference>
<dbReference type="InterPro" id="IPR004358">
    <property type="entry name" value="Sig_transdc_His_kin-like_C"/>
</dbReference>
<organism evidence="9 10">
    <name type="scientific">Natrarchaeobius chitinivorans</name>
    <dbReference type="NCBI Taxonomy" id="1679083"/>
    <lineage>
        <taxon>Archaea</taxon>
        <taxon>Methanobacteriati</taxon>
        <taxon>Methanobacteriota</taxon>
        <taxon>Stenosarchaea group</taxon>
        <taxon>Halobacteria</taxon>
        <taxon>Halobacteriales</taxon>
        <taxon>Natrialbaceae</taxon>
        <taxon>Natrarchaeobius</taxon>
    </lineage>
</organism>
<protein>
    <recommendedName>
        <fullName evidence="2">histidine kinase</fullName>
        <ecNumber evidence="2">2.7.13.3</ecNumber>
    </recommendedName>
</protein>
<dbReference type="Gene3D" id="1.10.287.130">
    <property type="match status" value="1"/>
</dbReference>
<dbReference type="SMART" id="SM00086">
    <property type="entry name" value="PAC"/>
    <property type="match status" value="3"/>
</dbReference>
<dbReference type="InterPro" id="IPR035965">
    <property type="entry name" value="PAS-like_dom_sf"/>
</dbReference>
<dbReference type="SUPFAM" id="SSF47384">
    <property type="entry name" value="Homodimeric domain of signal transducing histidine kinase"/>
    <property type="match status" value="1"/>
</dbReference>
<sequence>MTDRATGTPFRDESEELDPLQWCRTLAETIDGGVCQLDADWRFVGVDDRIVELSGYDRESLLGEHVSIVVTDADGDRLERELLSRTGSDDGGTTGFDLVIEAADGDRLPCELRFTPLVTDGELAGVVGVVRELDDRPTSHDEPDSIWETYDSIATVIDEADVGVFVLDEGFDVVWINETIETYFEISRADVIGRDKQTLIEKTIRDKFADPDSFAETVLATYDDNTYVEQFECRIEPSDSRPERWLEHRSRPIESGRYVGGRIELYYDITERKAAERARRESERRFQSLVDAIDEYAISMLDPEGRVVSWNEGGERIKGYDRDRILGEHFSMFHTESDRSESVPERTLARARDEGTAEREGWLVHADGSTFWASITVTAIRNEGNLQGYAMIARDMTERRERERQLQRERDLVERILETSPVGIAVVEPDGSIGRANERMVELLGGLSGDVEAYTTGKRDVFDADGDRIPRDDRSPKRAFDTGAPVYDREIRVGSSDRETWLSINAAPIVDAGSGPERVVTIATDITDLKELSQRRKRELEEREKELSAVRLATSLLETGDRPIEELVDAVASKLPQSFRYPDHTAARVAVGDHEASTDGYRRTDRSITARSETANGTPITIDVSFVDPPVEGETGAFLEEERELIDTLVTLVKFHFERQEYIDQLQAETRRLEQFAYAASHDLQEPLRMVSSYLQLLERRYGDEFDEDGEAFLEFAVDGATRMREMIDGLLTYSRVQTQGEPFEPVDLDAVLADVRADLEVRIAERNAEITAESLPRVTGDPIQLRQVLQNLLDNAIEYGGDDPQIHVSADRRGDEWVVSVRDEGIGIESENRAEIFDVFERLHSREEHPGTGIGLAICERIVERHGGEIWVDSKPGEGSEFFLTLPAADESGE</sequence>
<dbReference type="SMART" id="SM00388">
    <property type="entry name" value="HisKA"/>
    <property type="match status" value="1"/>
</dbReference>
<evidence type="ECO:0000256" key="2">
    <source>
        <dbReference type="ARBA" id="ARBA00012438"/>
    </source>
</evidence>
<dbReference type="Pfam" id="PF00989">
    <property type="entry name" value="PAS"/>
    <property type="match status" value="1"/>
</dbReference>
<dbReference type="InterPro" id="IPR052162">
    <property type="entry name" value="Sensor_kinase/Photoreceptor"/>
</dbReference>
<dbReference type="PROSITE" id="PS50112">
    <property type="entry name" value="PAS"/>
    <property type="match status" value="4"/>
</dbReference>
<dbReference type="CDD" id="cd00082">
    <property type="entry name" value="HisKA"/>
    <property type="match status" value="1"/>
</dbReference>
<comment type="catalytic activity">
    <reaction evidence="1">
        <text>ATP + protein L-histidine = ADP + protein N-phospho-L-histidine.</text>
        <dbReference type="EC" id="2.7.13.3"/>
    </reaction>
</comment>
<feature type="domain" description="PAS" evidence="7">
    <location>
        <begin position="282"/>
        <end position="337"/>
    </location>
</feature>
<dbReference type="InterPro" id="IPR001610">
    <property type="entry name" value="PAC"/>
</dbReference>
<dbReference type="Pfam" id="PF00512">
    <property type="entry name" value="HisKA"/>
    <property type="match status" value="1"/>
</dbReference>
<dbReference type="SMART" id="SM00091">
    <property type="entry name" value="PAS"/>
    <property type="match status" value="4"/>
</dbReference>
<proteinExistence type="predicted"/>
<dbReference type="InterPro" id="IPR005467">
    <property type="entry name" value="His_kinase_dom"/>
</dbReference>
<dbReference type="Pfam" id="PF13426">
    <property type="entry name" value="PAS_9"/>
    <property type="match status" value="1"/>
</dbReference>
<dbReference type="Pfam" id="PF08448">
    <property type="entry name" value="PAS_4"/>
    <property type="match status" value="2"/>
</dbReference>
<evidence type="ECO:0000259" key="6">
    <source>
        <dbReference type="PROSITE" id="PS50109"/>
    </source>
</evidence>
<evidence type="ECO:0000256" key="5">
    <source>
        <dbReference type="ARBA" id="ARBA00022777"/>
    </source>
</evidence>
<dbReference type="Proteomes" id="UP000282323">
    <property type="component" value="Unassembled WGS sequence"/>
</dbReference>
<dbReference type="GO" id="GO:0000155">
    <property type="term" value="F:phosphorelay sensor kinase activity"/>
    <property type="evidence" value="ECO:0007669"/>
    <property type="project" value="InterPro"/>
</dbReference>
<evidence type="ECO:0000256" key="4">
    <source>
        <dbReference type="ARBA" id="ARBA00022679"/>
    </source>
</evidence>
<dbReference type="SMART" id="SM00387">
    <property type="entry name" value="HATPase_c"/>
    <property type="match status" value="1"/>
</dbReference>
<dbReference type="PANTHER" id="PTHR43304">
    <property type="entry name" value="PHYTOCHROME-LIKE PROTEIN CPH1"/>
    <property type="match status" value="1"/>
</dbReference>
<dbReference type="InterPro" id="IPR036890">
    <property type="entry name" value="HATPase_C_sf"/>
</dbReference>
<feature type="domain" description="Histidine kinase" evidence="6">
    <location>
        <begin position="679"/>
        <end position="891"/>
    </location>
</feature>
<dbReference type="NCBIfam" id="TIGR00229">
    <property type="entry name" value="sensory_box"/>
    <property type="match status" value="3"/>
</dbReference>
<keyword evidence="3" id="KW-0597">Phosphoprotein</keyword>
<feature type="domain" description="PAS" evidence="7">
    <location>
        <begin position="149"/>
        <end position="194"/>
    </location>
</feature>
<evidence type="ECO:0000256" key="3">
    <source>
        <dbReference type="ARBA" id="ARBA00022553"/>
    </source>
</evidence>
<dbReference type="EC" id="2.7.13.3" evidence="2"/>
<dbReference type="InterPro" id="IPR000014">
    <property type="entry name" value="PAS"/>
</dbReference>
<feature type="domain" description="PAS" evidence="7">
    <location>
        <begin position="24"/>
        <end position="90"/>
    </location>
</feature>
<evidence type="ECO:0000259" key="8">
    <source>
        <dbReference type="PROSITE" id="PS50113"/>
    </source>
</evidence>